<dbReference type="InterPro" id="IPR000671">
    <property type="entry name" value="Peptidase_A31"/>
</dbReference>
<dbReference type="PRINTS" id="PR00446">
    <property type="entry name" value="HYDRGNUPTAKE"/>
</dbReference>
<keyword evidence="6" id="KW-1185">Reference proteome</keyword>
<comment type="similarity">
    <text evidence="1">Belongs to the peptidase A31 family.</text>
</comment>
<sequence>MKALNVLCFGNALHGDDGLGAAVAARLKDVSLPANVNVYNAGTLGLNALPLFEHCSHVLIVDVAELGLSIGDSRFILPDTLDNSSSADHMGGVSFLLQAVNAIVKPTPIINILAVQPAKTSTFSPSLSVEMTLALERLVNQVSEFTVEWEVNNIELKGCST</sequence>
<dbReference type="PANTHER" id="PTHR30302">
    <property type="entry name" value="HYDROGENASE 1 MATURATION PROTEASE"/>
    <property type="match status" value="1"/>
</dbReference>
<comment type="caution">
    <text evidence="5">The sequence shown here is derived from an EMBL/GenBank/DDBJ whole genome shotgun (WGS) entry which is preliminary data.</text>
</comment>
<evidence type="ECO:0000256" key="4">
    <source>
        <dbReference type="ARBA" id="ARBA00022801"/>
    </source>
</evidence>
<name>A0ABT5QVS0_9GAMM</name>
<dbReference type="InterPro" id="IPR023430">
    <property type="entry name" value="Pept_HybD-like_dom_sf"/>
</dbReference>
<dbReference type="PANTHER" id="PTHR30302:SF1">
    <property type="entry name" value="HYDROGENASE 2 MATURATION PROTEASE"/>
    <property type="match status" value="1"/>
</dbReference>
<evidence type="ECO:0000256" key="2">
    <source>
        <dbReference type="ARBA" id="ARBA00022670"/>
    </source>
</evidence>
<evidence type="ECO:0000256" key="1">
    <source>
        <dbReference type="ARBA" id="ARBA00006814"/>
    </source>
</evidence>
<dbReference type="Pfam" id="PF01750">
    <property type="entry name" value="HycI"/>
    <property type="match status" value="1"/>
</dbReference>
<dbReference type="NCBIfam" id="TIGR00072">
    <property type="entry name" value="hydrog_prot"/>
    <property type="match status" value="1"/>
</dbReference>
<dbReference type="EMBL" id="JAJUBC010000001">
    <property type="protein sequence ID" value="MDD1791636.1"/>
    <property type="molecule type" value="Genomic_DNA"/>
</dbReference>
<protein>
    <submittedName>
        <fullName evidence="5">Hydrogenase maturation protease</fullName>
    </submittedName>
</protein>
<reference evidence="5" key="1">
    <citation type="submission" date="2021-12" db="EMBL/GenBank/DDBJ databases">
        <title>Enterovibrio ZSDZ35 sp. nov. and Enterovibrio ZSDZ42 sp. nov., isolated from coastal seawater in Qingdao.</title>
        <authorList>
            <person name="Zhang P."/>
        </authorList>
    </citation>
    <scope>NUCLEOTIDE SEQUENCE</scope>
    <source>
        <strain evidence="5">ZSDZ42</strain>
    </source>
</reference>
<dbReference type="Gene3D" id="3.40.50.1450">
    <property type="entry name" value="HybD-like"/>
    <property type="match status" value="1"/>
</dbReference>
<keyword evidence="3" id="KW-0064">Aspartyl protease</keyword>
<evidence type="ECO:0000313" key="5">
    <source>
        <dbReference type="EMBL" id="MDD1791636.1"/>
    </source>
</evidence>
<dbReference type="RefSeq" id="WP_274162589.1">
    <property type="nucleotide sequence ID" value="NZ_JAJUBC010000001.1"/>
</dbReference>
<accession>A0ABT5QVS0</accession>
<dbReference type="SUPFAM" id="SSF53163">
    <property type="entry name" value="HybD-like"/>
    <property type="match status" value="1"/>
</dbReference>
<dbReference type="GO" id="GO:0008233">
    <property type="term" value="F:peptidase activity"/>
    <property type="evidence" value="ECO:0007669"/>
    <property type="project" value="UniProtKB-KW"/>
</dbReference>
<keyword evidence="2 5" id="KW-0645">Protease</keyword>
<gene>
    <name evidence="5" type="ORF">LRP50_00645</name>
</gene>
<organism evidence="5 6">
    <name type="scientific">Enterovibrio gelatinilyticus</name>
    <dbReference type="NCBI Taxonomy" id="2899819"/>
    <lineage>
        <taxon>Bacteria</taxon>
        <taxon>Pseudomonadati</taxon>
        <taxon>Pseudomonadota</taxon>
        <taxon>Gammaproteobacteria</taxon>
        <taxon>Vibrionales</taxon>
        <taxon>Vibrionaceae</taxon>
        <taxon>Enterovibrio</taxon>
    </lineage>
</organism>
<evidence type="ECO:0000256" key="3">
    <source>
        <dbReference type="ARBA" id="ARBA00022750"/>
    </source>
</evidence>
<keyword evidence="4" id="KW-0378">Hydrolase</keyword>
<evidence type="ECO:0000313" key="6">
    <source>
        <dbReference type="Proteomes" id="UP001149400"/>
    </source>
</evidence>
<dbReference type="GO" id="GO:0006508">
    <property type="term" value="P:proteolysis"/>
    <property type="evidence" value="ECO:0007669"/>
    <property type="project" value="UniProtKB-KW"/>
</dbReference>
<proteinExistence type="inferred from homology"/>
<dbReference type="Proteomes" id="UP001149400">
    <property type="component" value="Unassembled WGS sequence"/>
</dbReference>